<keyword evidence="6 10" id="KW-0067">ATP-binding</keyword>
<dbReference type="OrthoDB" id="15808at2759"/>
<keyword evidence="4 10" id="KW-0436">Ligase</keyword>
<dbReference type="InterPro" id="IPR001412">
    <property type="entry name" value="aa-tRNA-synth_I_CS"/>
</dbReference>
<evidence type="ECO:0000256" key="7">
    <source>
        <dbReference type="ARBA" id="ARBA00022917"/>
    </source>
</evidence>
<proteinExistence type="inferred from homology"/>
<dbReference type="EMBL" id="KV454410">
    <property type="protein sequence ID" value="ODQ65045.1"/>
    <property type="molecule type" value="Genomic_DNA"/>
</dbReference>
<reference evidence="11 12" key="1">
    <citation type="journal article" date="2016" name="Proc. Natl. Acad. Sci. U.S.A.">
        <title>Comparative genomics of biotechnologically important yeasts.</title>
        <authorList>
            <person name="Riley R."/>
            <person name="Haridas S."/>
            <person name="Wolfe K.H."/>
            <person name="Lopes M.R."/>
            <person name="Hittinger C.T."/>
            <person name="Goeker M."/>
            <person name="Salamov A.A."/>
            <person name="Wisecaver J.H."/>
            <person name="Long T.M."/>
            <person name="Calvey C.H."/>
            <person name="Aerts A.L."/>
            <person name="Barry K.W."/>
            <person name="Choi C."/>
            <person name="Clum A."/>
            <person name="Coughlan A.Y."/>
            <person name="Deshpande S."/>
            <person name="Douglass A.P."/>
            <person name="Hanson S.J."/>
            <person name="Klenk H.-P."/>
            <person name="LaButti K.M."/>
            <person name="Lapidus A."/>
            <person name="Lindquist E.A."/>
            <person name="Lipzen A.M."/>
            <person name="Meier-Kolthoff J.P."/>
            <person name="Ohm R.A."/>
            <person name="Otillar R.P."/>
            <person name="Pangilinan J.L."/>
            <person name="Peng Y."/>
            <person name="Rokas A."/>
            <person name="Rosa C.A."/>
            <person name="Scheuner C."/>
            <person name="Sibirny A.A."/>
            <person name="Slot J.C."/>
            <person name="Stielow J.B."/>
            <person name="Sun H."/>
            <person name="Kurtzman C.P."/>
            <person name="Blackwell M."/>
            <person name="Grigoriev I.V."/>
            <person name="Jeffries T.W."/>
        </authorList>
    </citation>
    <scope>NUCLEOTIDE SEQUENCE [LARGE SCALE GENOMIC DNA]</scope>
    <source>
        <strain evidence="11 12">DSM 6958</strain>
    </source>
</reference>
<dbReference type="FunFam" id="1.10.240.10:FF:000002">
    <property type="entry name" value="Tryptophan--tRNA ligase"/>
    <property type="match status" value="1"/>
</dbReference>
<sequence>MAARTVLNLSKPILDTILPPHSTAFSGIQPTGVFHLGNYLGAVRNVADLSHQVQLSDSGDKVPETPELFFSVVDLHAITVPQVPATLKANRVGALASLLASGVDPKRCSVFYQSSVPEHSQLNWLLSSITSMGYLNRMTQWKSKLGLGASQEDVWSSESMLGKLRLGLFAYPVLMAGDIMLYRTTHVPVGEDQSQHLELTRHLITLFNKTYCSSPSTSQYAFPIPKTLLTQTKKIRSLRDPLKKMSKSDSDPASCIYITDAPEAIQSKIRRAVTDSINGEPFLYDPARRPGVSNLIELCAGIQRVSTSDVEAALSSFRNHKQLKDYASEVLVNELKPVRDQYTRLMADTGYLDQLASVGTARAREVAQKNLADIHKVMGLA</sequence>
<dbReference type="CDD" id="cd00806">
    <property type="entry name" value="TrpRS_core"/>
    <property type="match status" value="1"/>
</dbReference>
<dbReference type="SUPFAM" id="SSF52374">
    <property type="entry name" value="Nucleotidylyl transferase"/>
    <property type="match status" value="1"/>
</dbReference>
<dbReference type="Gene3D" id="3.40.50.620">
    <property type="entry name" value="HUPs"/>
    <property type="match status" value="1"/>
</dbReference>
<evidence type="ECO:0000256" key="8">
    <source>
        <dbReference type="ARBA" id="ARBA00023146"/>
    </source>
</evidence>
<dbReference type="NCBIfam" id="TIGR00233">
    <property type="entry name" value="trpS"/>
    <property type="match status" value="1"/>
</dbReference>
<evidence type="ECO:0000256" key="9">
    <source>
        <dbReference type="ARBA" id="ARBA00030268"/>
    </source>
</evidence>
<evidence type="ECO:0000256" key="5">
    <source>
        <dbReference type="ARBA" id="ARBA00022741"/>
    </source>
</evidence>
<evidence type="ECO:0000256" key="6">
    <source>
        <dbReference type="ARBA" id="ARBA00022840"/>
    </source>
</evidence>
<dbReference type="PROSITE" id="PS00178">
    <property type="entry name" value="AA_TRNA_LIGASE_I"/>
    <property type="match status" value="1"/>
</dbReference>
<dbReference type="GO" id="GO:0004830">
    <property type="term" value="F:tryptophan-tRNA ligase activity"/>
    <property type="evidence" value="ECO:0007669"/>
    <property type="project" value="UniProtKB-EC"/>
</dbReference>
<dbReference type="InterPro" id="IPR050203">
    <property type="entry name" value="Trp-tRNA_synthetase"/>
</dbReference>
<evidence type="ECO:0000256" key="2">
    <source>
        <dbReference type="ARBA" id="ARBA00005594"/>
    </source>
</evidence>
<dbReference type="GO" id="GO:0070183">
    <property type="term" value="P:mitochondrial tryptophanyl-tRNA aminoacylation"/>
    <property type="evidence" value="ECO:0007669"/>
    <property type="project" value="TreeGrafter"/>
</dbReference>
<evidence type="ECO:0000256" key="4">
    <source>
        <dbReference type="ARBA" id="ARBA00022598"/>
    </source>
</evidence>
<protein>
    <recommendedName>
        <fullName evidence="3">tryptophan--tRNA ligase</fullName>
        <ecNumber evidence="3">6.1.1.2</ecNumber>
    </recommendedName>
    <alternativeName>
        <fullName evidence="9">Tryptophanyl-tRNA synthetase</fullName>
    </alternativeName>
</protein>
<dbReference type="InterPro" id="IPR014729">
    <property type="entry name" value="Rossmann-like_a/b/a_fold"/>
</dbReference>
<gene>
    <name evidence="11" type="ORF">NADFUDRAFT_42344</name>
</gene>
<dbReference type="PANTHER" id="PTHR43766">
    <property type="entry name" value="TRYPTOPHAN--TRNA LIGASE, MITOCHONDRIAL"/>
    <property type="match status" value="1"/>
</dbReference>
<evidence type="ECO:0000313" key="12">
    <source>
        <dbReference type="Proteomes" id="UP000095009"/>
    </source>
</evidence>
<dbReference type="AlphaFoldDB" id="A0A1E3PI03"/>
<accession>A0A1E3PI03</accession>
<keyword evidence="5 10" id="KW-0547">Nucleotide-binding</keyword>
<name>A0A1E3PI03_9ASCO</name>
<keyword evidence="7 10" id="KW-0648">Protein biosynthesis</keyword>
<comment type="subcellular location">
    <subcellularLocation>
        <location evidence="1">Mitochondrion</location>
    </subcellularLocation>
</comment>
<dbReference type="Gene3D" id="1.10.240.10">
    <property type="entry name" value="Tyrosyl-Transfer RNA Synthetase"/>
    <property type="match status" value="1"/>
</dbReference>
<dbReference type="STRING" id="857566.A0A1E3PI03"/>
<keyword evidence="8 10" id="KW-0030">Aminoacyl-tRNA synthetase</keyword>
<dbReference type="PANTHER" id="PTHR43766:SF1">
    <property type="entry name" value="TRYPTOPHAN--TRNA LIGASE, MITOCHONDRIAL"/>
    <property type="match status" value="1"/>
</dbReference>
<organism evidence="11 12">
    <name type="scientific">Nadsonia fulvescens var. elongata DSM 6958</name>
    <dbReference type="NCBI Taxonomy" id="857566"/>
    <lineage>
        <taxon>Eukaryota</taxon>
        <taxon>Fungi</taxon>
        <taxon>Dikarya</taxon>
        <taxon>Ascomycota</taxon>
        <taxon>Saccharomycotina</taxon>
        <taxon>Dipodascomycetes</taxon>
        <taxon>Dipodascales</taxon>
        <taxon>Dipodascales incertae sedis</taxon>
        <taxon>Nadsonia</taxon>
    </lineage>
</organism>
<dbReference type="Proteomes" id="UP000095009">
    <property type="component" value="Unassembled WGS sequence"/>
</dbReference>
<keyword evidence="12" id="KW-1185">Reference proteome</keyword>
<dbReference type="GO" id="GO:0005759">
    <property type="term" value="C:mitochondrial matrix"/>
    <property type="evidence" value="ECO:0007669"/>
    <property type="project" value="TreeGrafter"/>
</dbReference>
<dbReference type="Pfam" id="PF00579">
    <property type="entry name" value="tRNA-synt_1b"/>
    <property type="match status" value="1"/>
</dbReference>
<comment type="similarity">
    <text evidence="2 10">Belongs to the class-I aminoacyl-tRNA synthetase family.</text>
</comment>
<evidence type="ECO:0000256" key="10">
    <source>
        <dbReference type="RuleBase" id="RU363036"/>
    </source>
</evidence>
<dbReference type="PRINTS" id="PR01039">
    <property type="entry name" value="TRNASYNTHTRP"/>
</dbReference>
<dbReference type="EC" id="6.1.1.2" evidence="3"/>
<dbReference type="InterPro" id="IPR002306">
    <property type="entry name" value="Trp-tRNA-ligase"/>
</dbReference>
<evidence type="ECO:0000256" key="1">
    <source>
        <dbReference type="ARBA" id="ARBA00004173"/>
    </source>
</evidence>
<dbReference type="InterPro" id="IPR002305">
    <property type="entry name" value="aa-tRNA-synth_Ic"/>
</dbReference>
<evidence type="ECO:0000256" key="3">
    <source>
        <dbReference type="ARBA" id="ARBA00013161"/>
    </source>
</evidence>
<evidence type="ECO:0000313" key="11">
    <source>
        <dbReference type="EMBL" id="ODQ65045.1"/>
    </source>
</evidence>
<dbReference type="GO" id="GO:0005524">
    <property type="term" value="F:ATP binding"/>
    <property type="evidence" value="ECO:0007669"/>
    <property type="project" value="UniProtKB-KW"/>
</dbReference>